<evidence type="ECO:0000256" key="5">
    <source>
        <dbReference type="SAM" id="Coils"/>
    </source>
</evidence>
<evidence type="ECO:0000256" key="4">
    <source>
        <dbReference type="ARBA" id="ARBA00023089"/>
    </source>
</evidence>
<dbReference type="Proteomes" id="UP001237642">
    <property type="component" value="Unassembled WGS sequence"/>
</dbReference>
<comment type="caution">
    <text evidence="6">The sequence shown here is derived from an EMBL/GenBank/DDBJ whole genome shotgun (WGS) entry which is preliminary data.</text>
</comment>
<keyword evidence="3" id="KW-0221">Differentiation</keyword>
<gene>
    <name evidence="6" type="ORF">POM88_044817</name>
</gene>
<dbReference type="GO" id="GO:0030154">
    <property type="term" value="P:cell differentiation"/>
    <property type="evidence" value="ECO:0007669"/>
    <property type="project" value="UniProtKB-KW"/>
</dbReference>
<evidence type="ECO:0000256" key="3">
    <source>
        <dbReference type="ARBA" id="ARBA00022782"/>
    </source>
</evidence>
<evidence type="ECO:0008006" key="8">
    <source>
        <dbReference type="Google" id="ProtNLM"/>
    </source>
</evidence>
<proteinExistence type="inferred from homology"/>
<organism evidence="6 7">
    <name type="scientific">Heracleum sosnowskyi</name>
    <dbReference type="NCBI Taxonomy" id="360622"/>
    <lineage>
        <taxon>Eukaryota</taxon>
        <taxon>Viridiplantae</taxon>
        <taxon>Streptophyta</taxon>
        <taxon>Embryophyta</taxon>
        <taxon>Tracheophyta</taxon>
        <taxon>Spermatophyta</taxon>
        <taxon>Magnoliopsida</taxon>
        <taxon>eudicotyledons</taxon>
        <taxon>Gunneridae</taxon>
        <taxon>Pentapetalae</taxon>
        <taxon>asterids</taxon>
        <taxon>campanulids</taxon>
        <taxon>Apiales</taxon>
        <taxon>Apiaceae</taxon>
        <taxon>Apioideae</taxon>
        <taxon>apioid superclade</taxon>
        <taxon>Tordylieae</taxon>
        <taxon>Tordyliinae</taxon>
        <taxon>Heracleum</taxon>
    </lineage>
</organism>
<dbReference type="PANTHER" id="PTHR31791">
    <property type="entry name" value="FRIGIDA-LIKE PROTEIN 3-RELATED"/>
    <property type="match status" value="1"/>
</dbReference>
<dbReference type="GO" id="GO:0009908">
    <property type="term" value="P:flower development"/>
    <property type="evidence" value="ECO:0007669"/>
    <property type="project" value="UniProtKB-KW"/>
</dbReference>
<evidence type="ECO:0000313" key="7">
    <source>
        <dbReference type="Proteomes" id="UP001237642"/>
    </source>
</evidence>
<feature type="coiled-coil region" evidence="5">
    <location>
        <begin position="566"/>
        <end position="593"/>
    </location>
</feature>
<feature type="coiled-coil region" evidence="5">
    <location>
        <begin position="184"/>
        <end position="250"/>
    </location>
</feature>
<evidence type="ECO:0000256" key="2">
    <source>
        <dbReference type="ARBA" id="ARBA00022473"/>
    </source>
</evidence>
<keyword evidence="4" id="KW-0287">Flowering</keyword>
<name>A0AAD8H5Y9_9APIA</name>
<feature type="coiled-coil region" evidence="5">
    <location>
        <begin position="422"/>
        <end position="460"/>
    </location>
</feature>
<dbReference type="PANTHER" id="PTHR31791:SF47">
    <property type="entry name" value="INACTIVE FRIGIDA-LIKE PROTEIN 2"/>
    <property type="match status" value="1"/>
</dbReference>
<accession>A0AAD8H5Y9</accession>
<evidence type="ECO:0000313" key="6">
    <source>
        <dbReference type="EMBL" id="KAK1360343.1"/>
    </source>
</evidence>
<dbReference type="EMBL" id="JAUIZM010000010">
    <property type="protein sequence ID" value="KAK1360343.1"/>
    <property type="molecule type" value="Genomic_DNA"/>
</dbReference>
<reference evidence="6" key="2">
    <citation type="submission" date="2023-05" db="EMBL/GenBank/DDBJ databases">
        <authorList>
            <person name="Schelkunov M.I."/>
        </authorList>
    </citation>
    <scope>NUCLEOTIDE SEQUENCE</scope>
    <source>
        <strain evidence="6">Hsosn_3</strain>
        <tissue evidence="6">Leaf</tissue>
    </source>
</reference>
<dbReference type="InterPro" id="IPR012474">
    <property type="entry name" value="Frigida"/>
</dbReference>
<evidence type="ECO:0000256" key="1">
    <source>
        <dbReference type="ARBA" id="ARBA00008956"/>
    </source>
</evidence>
<protein>
    <recommendedName>
        <fullName evidence="8">FRIGIDA-like protein</fullName>
    </recommendedName>
</protein>
<keyword evidence="5" id="KW-0175">Coiled coil</keyword>
<dbReference type="Pfam" id="PF07899">
    <property type="entry name" value="Frigida"/>
    <property type="match status" value="3"/>
</dbReference>
<keyword evidence="2" id="KW-0217">Developmental protein</keyword>
<feature type="coiled-coil region" evidence="5">
    <location>
        <begin position="300"/>
        <end position="348"/>
    </location>
</feature>
<comment type="similarity">
    <text evidence="1">Belongs to the Frigida family.</text>
</comment>
<reference evidence="6" key="1">
    <citation type="submission" date="2023-02" db="EMBL/GenBank/DDBJ databases">
        <title>Genome of toxic invasive species Heracleum sosnowskyi carries increased number of genes despite the absence of recent whole-genome duplications.</title>
        <authorList>
            <person name="Schelkunov M."/>
            <person name="Shtratnikova V."/>
            <person name="Makarenko M."/>
            <person name="Klepikova A."/>
            <person name="Omelchenko D."/>
            <person name="Novikova G."/>
            <person name="Obukhova E."/>
            <person name="Bogdanov V."/>
            <person name="Penin A."/>
            <person name="Logacheva M."/>
        </authorList>
    </citation>
    <scope>NUCLEOTIDE SEQUENCE</scope>
    <source>
        <strain evidence="6">Hsosn_3</strain>
        <tissue evidence="6">Leaf</tissue>
    </source>
</reference>
<sequence>MDSLEKLTCAVKLTETKKEHVEKAMLSLLAEWKNLQNHLDSSTQLLLQDCFTDIQSRESRLNQVEQSVTTSNQLLNEVRNSLDNRMDQVERKEKDFFMFYEQKCEELGFEERRIDDKRVQVEGVFHKFCAEKRELEGIRDLIEERFEVFDFKEKSIENREAKLEVIRMNLVEREKGIEVREKELVMMQDLYDKKRKEVESMEESFVSKDKEIDMVKKITQDLCKEFNSQKEKLDKEKKDIDERVREIEVKEKCLKEWVETIDKREKEIDAKNVLSEETIRGVQIKEKNIEDRLKVIELKEKRLKESVEAMNLKKKEFEMKNVSSDERCRGVEIREKKLQDQLKEFELKEKHFREWVGSMDVKEKKAELKNVASEERCRKLQVREKKLDERIKEFESKEKHFRERAKTIEMKKKEVESGRFLNEEKCKTLDLMEKNLQKLLDEFKLKEQEFADRLKSFEDKEKEVNSIRMSCEERCRNFVLEKKKEFELKEKHLKDWVKTIDLKEKEIDSVWIMNEERCKKLDSMEKSLQELLIGLKMEEQHENRVKSIEAKEKEVDSIRISCEERGRKFELEKKKLEDQMKELEVKNKRISNVDHSIVKPEPCSVDGSYADIRFSITMGGKNLLLYIINHKKDLDSMTDEVFRALRMSMNPGKLVLDAMQDFYLIKEDKEFEGDVVCKSSILLLEQLRRISPQIAPCLKKAAMELAHEWENKMKSSGEVAVFLNLLASYSLETAFDPEVFFSHFEVISQHTQISELFQLLGYAEKISDLIQGMLEKQQHVKAIRYVCAFGLHDKFQPSSLLKDLMKNAEEASKTLRENRNCPDKKDEAIDSILASLREAVVCIYKYKLESEYSPEFILRFIRHLIQQKEDEKVRLSASNNDLGKQEAENKCKSATVVPDPTEDCITQPKANSPILEFSNALVTILSDMDGISLLLFLSENPEYHELLGSDILNVLKLSREPEKLVLHAIRAPHLEMGGKNYESPVIMRSCILLFEQLMNLSPKIKQMVKENAMKLALDWKARMRTPLQVLGFLHLISTYGLDSRFEASELERHFESVSHIKHSPQLCQVSQSLDKMPNQTTTSRFCRWHQNDSSDLEMSKKEDNKTDFVHSANLAKLVLEAIQSCYNFNLNRKRLVKSIVVKCFIVLLEKLLTMSPQILPHVKKKAANFAVDWKAQLLDICTRKSVEVFGLFNLLAVYKVASSVDSNELLGLLESIYMRRRVPQLVRLLGLGHKIPEFVESLIEKGQKLQAIRYIYEFELVGKFPPVPILKDHLSSKKLLDTSHIPKRKIAIISKQLAILRDVVKCIKDHQLEVEIPLENLLAQVQRLEKLARSQSYNHFRKKLVSGPYPRPEAQMHTRFKRKQLAAGPYSGPEAQKQWHINKHPRIEPPVGTSLNIPSPVFNSMANFARCEGANMQYGPEAQRHINQHPQTGPPGTSSVFPTPSFHPMTSSNLRLCSIHRMHFNHDSCI</sequence>
<keyword evidence="7" id="KW-1185">Reference proteome</keyword>